<name>A0A653CY74_CALMS</name>
<sequence length="53" mass="6533">MCSRSPIHFFPQFKDKSCVKIFCEKKKRRKRIFSHVYQIVFMLFDYDRPTIGE</sequence>
<dbReference type="AlphaFoldDB" id="A0A653CY74"/>
<dbReference type="EMBL" id="CAACVG010009146">
    <property type="protein sequence ID" value="VEN52257.1"/>
    <property type="molecule type" value="Genomic_DNA"/>
</dbReference>
<keyword evidence="2" id="KW-1185">Reference proteome</keyword>
<organism evidence="1 2">
    <name type="scientific">Callosobruchus maculatus</name>
    <name type="common">Southern cowpea weevil</name>
    <name type="synonym">Pulse bruchid</name>
    <dbReference type="NCBI Taxonomy" id="64391"/>
    <lineage>
        <taxon>Eukaryota</taxon>
        <taxon>Metazoa</taxon>
        <taxon>Ecdysozoa</taxon>
        <taxon>Arthropoda</taxon>
        <taxon>Hexapoda</taxon>
        <taxon>Insecta</taxon>
        <taxon>Pterygota</taxon>
        <taxon>Neoptera</taxon>
        <taxon>Endopterygota</taxon>
        <taxon>Coleoptera</taxon>
        <taxon>Polyphaga</taxon>
        <taxon>Cucujiformia</taxon>
        <taxon>Chrysomeloidea</taxon>
        <taxon>Chrysomelidae</taxon>
        <taxon>Bruchinae</taxon>
        <taxon>Bruchini</taxon>
        <taxon>Callosobruchus</taxon>
    </lineage>
</organism>
<evidence type="ECO:0000313" key="2">
    <source>
        <dbReference type="Proteomes" id="UP000410492"/>
    </source>
</evidence>
<proteinExistence type="predicted"/>
<feature type="non-terminal residue" evidence="1">
    <location>
        <position position="53"/>
    </location>
</feature>
<reference evidence="1 2" key="1">
    <citation type="submission" date="2019-01" db="EMBL/GenBank/DDBJ databases">
        <authorList>
            <person name="Sayadi A."/>
        </authorList>
    </citation>
    <scope>NUCLEOTIDE SEQUENCE [LARGE SCALE GENOMIC DNA]</scope>
</reference>
<dbReference type="Proteomes" id="UP000410492">
    <property type="component" value="Unassembled WGS sequence"/>
</dbReference>
<gene>
    <name evidence="1" type="ORF">CALMAC_LOCUS12451</name>
</gene>
<evidence type="ECO:0000313" key="1">
    <source>
        <dbReference type="EMBL" id="VEN52257.1"/>
    </source>
</evidence>
<protein>
    <submittedName>
        <fullName evidence="1">Uncharacterized protein</fullName>
    </submittedName>
</protein>
<accession>A0A653CY74</accession>
<dbReference type="OrthoDB" id="10391515at2759"/>